<dbReference type="InterPro" id="IPR047766">
    <property type="entry name" value="PxxKW_fam"/>
</dbReference>
<sequence length="69" mass="8038">MKFLDIKKELVTDFCGKCMKIMQDDTCKIYEKPSVWERRGGCPMQTDIMIEAVAVKKKINPIKKSKRRG</sequence>
<dbReference type="EMBL" id="MT141751">
    <property type="protein sequence ID" value="QJA69961.1"/>
    <property type="molecule type" value="Genomic_DNA"/>
</dbReference>
<evidence type="ECO:0000313" key="1">
    <source>
        <dbReference type="EMBL" id="QJA69961.1"/>
    </source>
</evidence>
<reference evidence="1" key="1">
    <citation type="submission" date="2020-03" db="EMBL/GenBank/DDBJ databases">
        <title>The deep terrestrial virosphere.</title>
        <authorList>
            <person name="Holmfeldt K."/>
            <person name="Nilsson E."/>
            <person name="Simone D."/>
            <person name="Lopez-Fernandez M."/>
            <person name="Wu X."/>
            <person name="de Brujin I."/>
            <person name="Lundin D."/>
            <person name="Andersson A."/>
            <person name="Bertilsson S."/>
            <person name="Dopson M."/>
        </authorList>
    </citation>
    <scope>NUCLEOTIDE SEQUENCE</scope>
    <source>
        <strain evidence="1">MM415A04115</strain>
    </source>
</reference>
<protein>
    <submittedName>
        <fullName evidence="1">Uncharacterized protein</fullName>
    </submittedName>
</protein>
<proteinExistence type="predicted"/>
<organism evidence="1">
    <name type="scientific">viral metagenome</name>
    <dbReference type="NCBI Taxonomy" id="1070528"/>
    <lineage>
        <taxon>unclassified sequences</taxon>
        <taxon>metagenomes</taxon>
        <taxon>organismal metagenomes</taxon>
    </lineage>
</organism>
<dbReference type="Pfam" id="PF20657">
    <property type="entry name" value="DUF6811"/>
    <property type="match status" value="1"/>
</dbReference>
<name>A0A6M3JLM3_9ZZZZ</name>
<gene>
    <name evidence="1" type="ORF">MM415A04115_0011</name>
</gene>
<dbReference type="AlphaFoldDB" id="A0A6M3JLM3"/>
<accession>A0A6M3JLM3</accession>